<dbReference type="OrthoDB" id="3693644at2"/>
<keyword evidence="3" id="KW-0645">Protease</keyword>
<feature type="transmembrane region" description="Helical" evidence="1">
    <location>
        <begin position="40"/>
        <end position="61"/>
    </location>
</feature>
<dbReference type="EMBL" id="VHQG01000002">
    <property type="protein sequence ID" value="TPW75579.1"/>
    <property type="molecule type" value="Genomic_DNA"/>
</dbReference>
<dbReference type="PANTHER" id="PTHR35797">
    <property type="entry name" value="PROTEASE-RELATED"/>
    <property type="match status" value="1"/>
</dbReference>
<feature type="transmembrane region" description="Helical" evidence="1">
    <location>
        <begin position="73"/>
        <end position="93"/>
    </location>
</feature>
<feature type="transmembrane region" description="Helical" evidence="1">
    <location>
        <begin position="241"/>
        <end position="260"/>
    </location>
</feature>
<feature type="transmembrane region" description="Helical" evidence="1">
    <location>
        <begin position="299"/>
        <end position="319"/>
    </location>
</feature>
<comment type="caution">
    <text evidence="3">The sequence shown here is derived from an EMBL/GenBank/DDBJ whole genome shotgun (WGS) entry which is preliminary data.</text>
</comment>
<dbReference type="RefSeq" id="WP_141162939.1">
    <property type="nucleotide sequence ID" value="NZ_VHQG01000002.1"/>
</dbReference>
<keyword evidence="1" id="KW-1133">Transmembrane helix</keyword>
<dbReference type="GO" id="GO:0004175">
    <property type="term" value="F:endopeptidase activity"/>
    <property type="evidence" value="ECO:0007669"/>
    <property type="project" value="UniProtKB-ARBA"/>
</dbReference>
<feature type="domain" description="CAAX prenyl protease 2/Lysostaphin resistance protein A-like" evidence="2">
    <location>
        <begin position="178"/>
        <end position="279"/>
    </location>
</feature>
<evidence type="ECO:0000256" key="1">
    <source>
        <dbReference type="SAM" id="Phobius"/>
    </source>
</evidence>
<dbReference type="GO" id="GO:0080120">
    <property type="term" value="P:CAAX-box protein maturation"/>
    <property type="evidence" value="ECO:0007669"/>
    <property type="project" value="UniProtKB-ARBA"/>
</dbReference>
<feature type="transmembrane region" description="Helical" evidence="1">
    <location>
        <begin position="213"/>
        <end position="235"/>
    </location>
</feature>
<evidence type="ECO:0000313" key="4">
    <source>
        <dbReference type="Proteomes" id="UP000316252"/>
    </source>
</evidence>
<keyword evidence="4" id="KW-1185">Reference proteome</keyword>
<keyword evidence="3" id="KW-0378">Hydrolase</keyword>
<dbReference type="PANTHER" id="PTHR35797:SF1">
    <property type="entry name" value="PROTEASE"/>
    <property type="match status" value="1"/>
</dbReference>
<feature type="transmembrane region" description="Helical" evidence="1">
    <location>
        <begin position="114"/>
        <end position="135"/>
    </location>
</feature>
<dbReference type="Proteomes" id="UP000316252">
    <property type="component" value="Unassembled WGS sequence"/>
</dbReference>
<keyword evidence="1" id="KW-0812">Transmembrane</keyword>
<evidence type="ECO:0000259" key="2">
    <source>
        <dbReference type="Pfam" id="PF02517"/>
    </source>
</evidence>
<dbReference type="GO" id="GO:0008237">
    <property type="term" value="F:metallopeptidase activity"/>
    <property type="evidence" value="ECO:0007669"/>
    <property type="project" value="UniProtKB-KW"/>
</dbReference>
<dbReference type="InterPro" id="IPR003675">
    <property type="entry name" value="Rce1/LyrA-like_dom"/>
</dbReference>
<dbReference type="InterPro" id="IPR042150">
    <property type="entry name" value="MmRce1-like"/>
</dbReference>
<proteinExistence type="predicted"/>
<reference evidence="3 4" key="1">
    <citation type="submission" date="2019-06" db="EMBL/GenBank/DDBJ databases">
        <authorList>
            <person name="Li F."/>
        </authorList>
    </citation>
    <scope>NUCLEOTIDE SEQUENCE [LARGE SCALE GENOMIC DNA]</scope>
    <source>
        <strain evidence="3 4">10F1D-1</strain>
    </source>
</reference>
<feature type="transmembrane region" description="Helical" evidence="1">
    <location>
        <begin position="172"/>
        <end position="192"/>
    </location>
</feature>
<keyword evidence="3" id="KW-0482">Metalloprotease</keyword>
<dbReference type="Pfam" id="PF02517">
    <property type="entry name" value="Rce1-like"/>
    <property type="match status" value="1"/>
</dbReference>
<accession>A0A506Y557</accession>
<protein>
    <submittedName>
        <fullName evidence="3">CPBP family intramembrane metalloprotease</fullName>
    </submittedName>
</protein>
<dbReference type="GO" id="GO:0006508">
    <property type="term" value="P:proteolysis"/>
    <property type="evidence" value="ECO:0007669"/>
    <property type="project" value="UniProtKB-KW"/>
</dbReference>
<keyword evidence="1" id="KW-0472">Membrane</keyword>
<feature type="transmembrane region" description="Helical" evidence="1">
    <location>
        <begin position="267"/>
        <end position="287"/>
    </location>
</feature>
<name>A0A506Y557_9MICO</name>
<sequence length="349" mass="37243">MAENPLKLTAPADPVERQRARNAAHPERGPLFPATVPWRAVLVFLLVALGGAWLVMLPVWLSGDGLTSPLFGVLTSAMMFTPTLAAFVVVLFVRRPPSIPRLLGLGPLRPVKRTLGMVLLASVLLSLLPLAALFLGSAMGLVKLDLVHFSALEATLELAGQPHSPDVVSRAVVMQLALIPVIIVINALATFGEELGWRGWLLPNLRPLGTLPALGLSGVIWGVWHAPIILLGYNYQRTDALGVLLMTGWCVLLGVVVGWMRLRSASVWPAVFAHAALNATTNIYMIFVDRDSVATSTWGSILGWSGWIVLGLTIVVLLATGQLRKQPLPGLTLAESRADGAGVRSGSAD</sequence>
<dbReference type="AlphaFoldDB" id="A0A506Y557"/>
<organism evidence="3 4">
    <name type="scientific">Schumannella soli</name>
    <dbReference type="NCBI Taxonomy" id="2590779"/>
    <lineage>
        <taxon>Bacteria</taxon>
        <taxon>Bacillati</taxon>
        <taxon>Actinomycetota</taxon>
        <taxon>Actinomycetes</taxon>
        <taxon>Micrococcales</taxon>
        <taxon>Microbacteriaceae</taxon>
        <taxon>Schumannella</taxon>
    </lineage>
</organism>
<evidence type="ECO:0000313" key="3">
    <source>
        <dbReference type="EMBL" id="TPW75579.1"/>
    </source>
</evidence>
<gene>
    <name evidence="3" type="ORF">FJ657_06745</name>
</gene>